<dbReference type="GO" id="GO:0005737">
    <property type="term" value="C:cytoplasm"/>
    <property type="evidence" value="ECO:0007669"/>
    <property type="project" value="UniProtKB-SubCell"/>
</dbReference>
<dbReference type="InterPro" id="IPR029030">
    <property type="entry name" value="Caspase-like_dom_sf"/>
</dbReference>
<dbReference type="Gene3D" id="2.60.40.3800">
    <property type="match status" value="1"/>
</dbReference>
<dbReference type="Pfam" id="PF03785">
    <property type="entry name" value="Peptidase_C25_C"/>
    <property type="match status" value="1"/>
</dbReference>
<feature type="domain" description="Gingipain propeptide" evidence="15">
    <location>
        <begin position="53"/>
        <end position="212"/>
    </location>
</feature>
<feature type="domain" description="Peptidase C25 Ig-like" evidence="14">
    <location>
        <begin position="656"/>
        <end position="730"/>
    </location>
</feature>
<comment type="subcellular location">
    <subcellularLocation>
        <location evidence="1">Cell projection</location>
        <location evidence="1">Cilium</location>
    </subcellularLocation>
    <subcellularLocation>
        <location evidence="2">Cytoplasm</location>
    </subcellularLocation>
    <subcellularLocation>
        <location evidence="3">Secreted</location>
    </subcellularLocation>
</comment>
<evidence type="ECO:0000256" key="12">
    <source>
        <dbReference type="ARBA" id="ARBA00023273"/>
    </source>
</evidence>
<keyword evidence="5" id="KW-0964">Secreted</keyword>
<dbReference type="SMART" id="SM00710">
    <property type="entry name" value="PbH1"/>
    <property type="match status" value="4"/>
</dbReference>
<organism evidence="18 19">
    <name type="scientific">candidate division LCP-89 bacterium B3_LCP</name>
    <dbReference type="NCBI Taxonomy" id="2012998"/>
    <lineage>
        <taxon>Bacteria</taxon>
        <taxon>Pseudomonadati</taxon>
        <taxon>Bacteria division LCP-89</taxon>
    </lineage>
</organism>
<dbReference type="InterPro" id="IPR012334">
    <property type="entry name" value="Pectin_lyas_fold"/>
</dbReference>
<dbReference type="Pfam" id="PF22544">
    <property type="entry name" value="HYDIN_VesB_CFA65-like_Ig"/>
    <property type="match status" value="1"/>
</dbReference>
<evidence type="ECO:0000256" key="3">
    <source>
        <dbReference type="ARBA" id="ARBA00004613"/>
    </source>
</evidence>
<evidence type="ECO:0000259" key="16">
    <source>
        <dbReference type="Pfam" id="PF13229"/>
    </source>
</evidence>
<keyword evidence="8" id="KW-0378">Hydrolase</keyword>
<keyword evidence="12" id="KW-0966">Cell projection</keyword>
<dbReference type="Proteomes" id="UP000319619">
    <property type="component" value="Unassembled WGS sequence"/>
</dbReference>
<keyword evidence="4" id="KW-0963">Cytoplasm</keyword>
<dbReference type="Pfam" id="PF13229">
    <property type="entry name" value="Beta_helix"/>
    <property type="match status" value="1"/>
</dbReference>
<dbReference type="InterPro" id="IPR039448">
    <property type="entry name" value="Beta_helix"/>
</dbReference>
<name>A0A532UYJ0_UNCL8</name>
<evidence type="ECO:0000256" key="2">
    <source>
        <dbReference type="ARBA" id="ARBA00004496"/>
    </source>
</evidence>
<dbReference type="InterPro" id="IPR001769">
    <property type="entry name" value="Gingipain"/>
</dbReference>
<dbReference type="InterPro" id="IPR011050">
    <property type="entry name" value="Pectin_lyase_fold/virulence"/>
</dbReference>
<evidence type="ECO:0000259" key="14">
    <source>
        <dbReference type="Pfam" id="PF03785"/>
    </source>
</evidence>
<dbReference type="NCBIfam" id="TIGR04183">
    <property type="entry name" value="Por_Secre_tail"/>
    <property type="match status" value="1"/>
</dbReference>
<evidence type="ECO:0000256" key="8">
    <source>
        <dbReference type="ARBA" id="ARBA00022801"/>
    </source>
</evidence>
<evidence type="ECO:0000256" key="10">
    <source>
        <dbReference type="ARBA" id="ARBA00023069"/>
    </source>
</evidence>
<dbReference type="Gene3D" id="3.40.50.10390">
    <property type="entry name" value="Gingipain r, domain 1"/>
    <property type="match status" value="1"/>
</dbReference>
<evidence type="ECO:0000256" key="7">
    <source>
        <dbReference type="ARBA" id="ARBA00022729"/>
    </source>
</evidence>
<evidence type="ECO:0000256" key="6">
    <source>
        <dbReference type="ARBA" id="ARBA00022723"/>
    </source>
</evidence>
<dbReference type="InterPro" id="IPR012600">
    <property type="entry name" value="Propeptide_C25"/>
</dbReference>
<comment type="caution">
    <text evidence="18">The sequence shown here is derived from an EMBL/GenBank/DDBJ whole genome shotgun (WGS) entry which is preliminary data.</text>
</comment>
<evidence type="ECO:0008006" key="20">
    <source>
        <dbReference type="Google" id="ProtNLM"/>
    </source>
</evidence>
<keyword evidence="7" id="KW-0732">Signal</keyword>
<evidence type="ECO:0000313" key="19">
    <source>
        <dbReference type="Proteomes" id="UP000319619"/>
    </source>
</evidence>
<evidence type="ECO:0000256" key="4">
    <source>
        <dbReference type="ARBA" id="ARBA00022490"/>
    </source>
</evidence>
<feature type="domain" description="Gingipain" evidence="13">
    <location>
        <begin position="258"/>
        <end position="646"/>
    </location>
</feature>
<dbReference type="SUPFAM" id="SSF52129">
    <property type="entry name" value="Caspase-like"/>
    <property type="match status" value="1"/>
</dbReference>
<evidence type="ECO:0000259" key="17">
    <source>
        <dbReference type="Pfam" id="PF22544"/>
    </source>
</evidence>
<dbReference type="InterPro" id="IPR026444">
    <property type="entry name" value="Secre_tail"/>
</dbReference>
<proteinExistence type="predicted"/>
<reference evidence="18 19" key="1">
    <citation type="submission" date="2017-06" db="EMBL/GenBank/DDBJ databases">
        <title>Novel microbial phyla capable of carbon fixation and sulfur reduction in deep-sea sediments.</title>
        <authorList>
            <person name="Huang J."/>
            <person name="Baker B."/>
            <person name="Wang Y."/>
        </authorList>
    </citation>
    <scope>NUCLEOTIDE SEQUENCE [LARGE SCALE GENOMIC DNA]</scope>
    <source>
        <strain evidence="18">B3_LCP</strain>
    </source>
</reference>
<dbReference type="InterPro" id="IPR006626">
    <property type="entry name" value="PbH1"/>
</dbReference>
<accession>A0A532UYJ0</accession>
<dbReference type="InterPro" id="IPR029031">
    <property type="entry name" value="Gingipain_N_sf"/>
</dbReference>
<evidence type="ECO:0000256" key="1">
    <source>
        <dbReference type="ARBA" id="ARBA00004138"/>
    </source>
</evidence>
<dbReference type="Gene3D" id="2.160.20.10">
    <property type="entry name" value="Single-stranded right-handed beta-helix, Pectin lyase-like"/>
    <property type="match status" value="1"/>
</dbReference>
<dbReference type="GO" id="GO:0004197">
    <property type="term" value="F:cysteine-type endopeptidase activity"/>
    <property type="evidence" value="ECO:0007669"/>
    <property type="project" value="InterPro"/>
</dbReference>
<keyword evidence="10" id="KW-0969">Cilium</keyword>
<sequence length="1416" mass="154084">MSNTTDLQYFWKKSLSITTLLAALCVFLMVKQPVYADIITFEDNWAEGGINLVSQNMTGVDIVFSIPRMEVVEVDINGERMQTVAIPGVILPNEAGAPDLPCISRFIAIPQGSRVRCEIVESRIEVLPNMNIAPAYEIPRDDSRSVLKYEKNPEIYDQNVFYPEEVVRISGKKQMRGVDVVIVSITPFQFNPVSKDLRIYKDIRMRIDFVGGSGYFGEDRLRSRWWEPVLQQNLINYASLPKVDFDRRNQIDEDNVEYIIIVPDHPVYIAWADTLKRWRNEQGILTGITTIGEIGGNDSVLIEDYINDAYTNWEIPPVAVLLFSDYSDPYLFGICAPHYFYDDSTLVCVSDNFYADVDNDSLPDLTIARICTPGGDDTLPAIIITKILDYERQPYTNPYFYQNPLLSGGWQTSRWFLLFTEVLYGYFANQQGKTPVREYDVYIYPGPGTIWSTATNTSTVVNYFGPLPWGLNYISSTPSYLASMMTGTTAGITNAINNGAFFALHRDHGIDTSWVTPWYPKSIVAGLTNPMHPYVFSLNCSTGRFDAGSPGLAEVFQMIPNGGVGIMAPSGTSFSFVNDTFGWGVFDSMWPDFDPLYGTDPVGEPILRPAFANVSGKFYLEASSWPNNPNRKADTYFLFHHLGDAFTTIYSEVPESLTVAHDSTIPYGTTSFNVTANASSLIGLSLDGEMIGSANGTGVPVNFTLPDLIPGDTVRVTVTKANYFRYITDVPVPGTAIFEGDVTGVWADSTSPYYIFGEITVASSNDTLWIEPGVEVLFQGHYKLNVEGTLFAIGTETDSILFTATDTTEGWHGIRFIAGYQSNLSYCIIQYGKASGPSMDSYGGGIYSNVYPGPSITHCTIRWNSANSGAGGGIYCRDTDAIISYSSIIENSALDGGGIGCMGDPIISHCMITRNSVLPTSTGGGGGIFCVLVPVPSISNCTITGNSAPGNGGGISCFSTEPFNIVNTIVEGNSGGGIRFINCYNIGVSYGDFYNNAGGDFTGEVPPGLGVINAVNTNGDSCDTFSNIFLDPRFLYPTADNYNLSSNSPCIDAGNPNSPSDPDSTVADIGALFYDQLSPAPNCSVSTALVDFGEVIIGNQLNLPLTIYNQGSVMLVIYDIATSEPSFTTDFNPADSLINPGNSLLVTVSFSPGITAIYDDVLVVYNNDKRMDVQLQGTGVSLVQVILMPENPPITVPSSGGSFGFDISCVNHATSSMNFDIWTDITKTNGQLTPPLIGPLNLTFSAGDSIGRGRTQNVPGFAPPGLYSYNAYVGNYPDSVGSSDSFTFEKLETGEGELINDWNNTGESFGQWLSELTTPIPDRFALHVAHPNPFNPTTVLRFQLQDASLVKLSVYDISGRKVVELVNGWRDAGVHEVTFDGSDLASGIYLYRLEASGSGAPPTTEYIASGKMVMVK</sequence>
<dbReference type="Gene3D" id="2.60.40.4070">
    <property type="match status" value="1"/>
</dbReference>
<evidence type="ECO:0000313" key="18">
    <source>
        <dbReference type="EMBL" id="TKJ39986.1"/>
    </source>
</evidence>
<dbReference type="InterPro" id="IPR053879">
    <property type="entry name" value="HYDIN_VesB_CFA65-like_Ig"/>
</dbReference>
<dbReference type="Pfam" id="PF01364">
    <property type="entry name" value="Peptidase_C25"/>
    <property type="match status" value="1"/>
</dbReference>
<keyword evidence="11" id="KW-0865">Zymogen</keyword>
<evidence type="ECO:0000259" key="15">
    <source>
        <dbReference type="Pfam" id="PF08126"/>
    </source>
</evidence>
<dbReference type="GO" id="GO:0005576">
    <property type="term" value="C:extracellular region"/>
    <property type="evidence" value="ECO:0007669"/>
    <property type="project" value="UniProtKB-SubCell"/>
</dbReference>
<dbReference type="GO" id="GO:0006508">
    <property type="term" value="P:proteolysis"/>
    <property type="evidence" value="ECO:0007669"/>
    <property type="project" value="InterPro"/>
</dbReference>
<keyword evidence="6" id="KW-0479">Metal-binding</keyword>
<evidence type="ECO:0000256" key="9">
    <source>
        <dbReference type="ARBA" id="ARBA00022837"/>
    </source>
</evidence>
<keyword evidence="9" id="KW-0106">Calcium</keyword>
<dbReference type="GO" id="GO:0046872">
    <property type="term" value="F:metal ion binding"/>
    <property type="evidence" value="ECO:0007669"/>
    <property type="project" value="UniProtKB-KW"/>
</dbReference>
<dbReference type="InterPro" id="IPR038490">
    <property type="entry name" value="Gingipain_propep_sf"/>
</dbReference>
<dbReference type="Pfam" id="PF08126">
    <property type="entry name" value="Propeptide_C25"/>
    <property type="match status" value="1"/>
</dbReference>
<dbReference type="Gene3D" id="3.40.50.1460">
    <property type="match status" value="1"/>
</dbReference>
<dbReference type="InterPro" id="IPR013783">
    <property type="entry name" value="Ig-like_fold"/>
</dbReference>
<dbReference type="Gene3D" id="2.60.40.10">
    <property type="entry name" value="Immunoglobulins"/>
    <property type="match status" value="2"/>
</dbReference>
<evidence type="ECO:0000259" key="13">
    <source>
        <dbReference type="Pfam" id="PF01364"/>
    </source>
</evidence>
<dbReference type="SUPFAM" id="SSF51126">
    <property type="entry name" value="Pectin lyase-like"/>
    <property type="match status" value="1"/>
</dbReference>
<feature type="domain" description="Right handed beta helix" evidence="16">
    <location>
        <begin position="854"/>
        <end position="999"/>
    </location>
</feature>
<evidence type="ECO:0000256" key="5">
    <source>
        <dbReference type="ARBA" id="ARBA00022525"/>
    </source>
</evidence>
<gene>
    <name evidence="18" type="ORF">CEE37_09630</name>
</gene>
<protein>
    <recommendedName>
        <fullName evidence="20">Gingipain R</fullName>
    </recommendedName>
</protein>
<dbReference type="EMBL" id="NJBN01000006">
    <property type="protein sequence ID" value="TKJ39986.1"/>
    <property type="molecule type" value="Genomic_DNA"/>
</dbReference>
<dbReference type="InterPro" id="IPR005536">
    <property type="entry name" value="Peptidase_C25_Ig-like_domain"/>
</dbReference>
<evidence type="ECO:0000256" key="11">
    <source>
        <dbReference type="ARBA" id="ARBA00023145"/>
    </source>
</evidence>
<feature type="domain" description="HYDIN/VesB/CFA65-like Ig-like" evidence="17">
    <location>
        <begin position="1084"/>
        <end position="1177"/>
    </location>
</feature>